<comment type="similarity">
    <text evidence="3 13">Belongs to the cytochrome c oxidase subunit 5A family.</text>
</comment>
<keyword evidence="15" id="KW-1185">Reference proteome</keyword>
<evidence type="ECO:0000256" key="1">
    <source>
        <dbReference type="ARBA" id="ARBA00004443"/>
    </source>
</evidence>
<name>A0A9W8A7C1_9FUNG</name>
<dbReference type="GO" id="GO:0046872">
    <property type="term" value="F:metal ion binding"/>
    <property type="evidence" value="ECO:0007669"/>
    <property type="project" value="UniProtKB-UniRule"/>
</dbReference>
<protein>
    <recommendedName>
        <fullName evidence="11 13">Cytochrome c oxidase subunit 6, mitochondrial</fullName>
    </recommendedName>
    <alternativeName>
        <fullName evidence="12 13">Cytochrome c oxidase polypeptide VI</fullName>
    </alternativeName>
</protein>
<gene>
    <name evidence="14" type="primary">COX6_1</name>
    <name evidence="14" type="ORF">IWQ60_004881</name>
</gene>
<organism evidence="14 15">
    <name type="scientific">Tieghemiomyces parasiticus</name>
    <dbReference type="NCBI Taxonomy" id="78921"/>
    <lineage>
        <taxon>Eukaryota</taxon>
        <taxon>Fungi</taxon>
        <taxon>Fungi incertae sedis</taxon>
        <taxon>Zoopagomycota</taxon>
        <taxon>Kickxellomycotina</taxon>
        <taxon>Dimargaritomycetes</taxon>
        <taxon>Dimargaritales</taxon>
        <taxon>Dimargaritaceae</taxon>
        <taxon>Tieghemiomyces</taxon>
    </lineage>
</organism>
<keyword evidence="4 13" id="KW-0349">Heme</keyword>
<dbReference type="Pfam" id="PF02284">
    <property type="entry name" value="COX5A"/>
    <property type="match status" value="1"/>
</dbReference>
<evidence type="ECO:0000256" key="10">
    <source>
        <dbReference type="ARBA" id="ARBA00023136"/>
    </source>
</evidence>
<dbReference type="InterPro" id="IPR003204">
    <property type="entry name" value="Cyt_c_oxidase_su5A/6"/>
</dbReference>
<dbReference type="GO" id="GO:0005743">
    <property type="term" value="C:mitochondrial inner membrane"/>
    <property type="evidence" value="ECO:0007669"/>
    <property type="project" value="UniProtKB-SubCell"/>
</dbReference>
<keyword evidence="6 13" id="KW-0999">Mitochondrion inner membrane</keyword>
<evidence type="ECO:0000256" key="5">
    <source>
        <dbReference type="ARBA" id="ARBA00022723"/>
    </source>
</evidence>
<evidence type="ECO:0000256" key="3">
    <source>
        <dbReference type="ARBA" id="ARBA00007972"/>
    </source>
</evidence>
<dbReference type="AlphaFoldDB" id="A0A9W8A7C1"/>
<evidence type="ECO:0000256" key="11">
    <source>
        <dbReference type="ARBA" id="ARBA00070174"/>
    </source>
</evidence>
<dbReference type="PANTHER" id="PTHR14200:SF11">
    <property type="entry name" value="CYTOCHROME C OXIDASE SUBUNIT 5A, MITOCHONDRIAL"/>
    <property type="match status" value="1"/>
</dbReference>
<keyword evidence="8 13" id="KW-0408">Iron</keyword>
<dbReference type="CDD" id="cd00923">
    <property type="entry name" value="Cyt_c_Oxidase_Va"/>
    <property type="match status" value="1"/>
</dbReference>
<dbReference type="Gene3D" id="1.25.40.40">
    <property type="entry name" value="Cytochrome c oxidase, subunit Va/VI"/>
    <property type="match status" value="1"/>
</dbReference>
<evidence type="ECO:0000313" key="14">
    <source>
        <dbReference type="EMBL" id="KAJ1924942.1"/>
    </source>
</evidence>
<evidence type="ECO:0000256" key="6">
    <source>
        <dbReference type="ARBA" id="ARBA00022792"/>
    </source>
</evidence>
<evidence type="ECO:0000256" key="9">
    <source>
        <dbReference type="ARBA" id="ARBA00023128"/>
    </source>
</evidence>
<comment type="subcellular location">
    <subcellularLocation>
        <location evidence="1 13">Mitochondrion inner membrane</location>
        <topology evidence="1 13">Peripheral membrane protein</topology>
        <orientation evidence="1 13">Matrix side</orientation>
    </subcellularLocation>
</comment>
<reference evidence="14" key="1">
    <citation type="submission" date="2022-07" db="EMBL/GenBank/DDBJ databases">
        <title>Phylogenomic reconstructions and comparative analyses of Kickxellomycotina fungi.</title>
        <authorList>
            <person name="Reynolds N.K."/>
            <person name="Stajich J.E."/>
            <person name="Barry K."/>
            <person name="Grigoriev I.V."/>
            <person name="Crous P."/>
            <person name="Smith M.E."/>
        </authorList>
    </citation>
    <scope>NUCLEOTIDE SEQUENCE</scope>
    <source>
        <strain evidence="14">RSA 861</strain>
    </source>
</reference>
<dbReference type="EMBL" id="JANBPT010000247">
    <property type="protein sequence ID" value="KAJ1924942.1"/>
    <property type="molecule type" value="Genomic_DNA"/>
</dbReference>
<dbReference type="GO" id="GO:0006123">
    <property type="term" value="P:mitochondrial electron transport, cytochrome c to oxygen"/>
    <property type="evidence" value="ECO:0007669"/>
    <property type="project" value="UniProtKB-UniRule"/>
</dbReference>
<comment type="function">
    <text evidence="13">Component of the cytochrome c oxidase, the last enzyme in the mitochondrial electron transport chain which drives oxidative phosphorylation. The respiratory chain contains 3 multisubunit complexes succinate dehydrogenase (complex II, CII), ubiquinol-cytochrome c oxidoreductase (cytochrome b-c1 complex, complex III, CIII) and cytochrome c oxidase (complex IV, CIV), that cooperate to transfer electrons derived from NADH and succinate to molecular oxygen, creating an electrochemical gradient over the inner membrane that drives transmembrane transport and the ATP synthase. Cytochrome c oxidase is the component of the respiratory chain that catalyzes the reduction of oxygen to water. Electrons originating from reduced cytochrome c in the intermembrane space (IMS) are transferred via the dinuclear copper A center (CU(A)) of subunit 2 and heme A of subunit 1 to the active site in subunit 1, a binuclear center (BNC) formed by heme A3 and copper B (CU(B)). The BNC reduces molecular oxygen to 2 water molecules using 4 electrons from cytochrome c in the IMS and 4 protons from the mitochondrial matrix.</text>
</comment>
<evidence type="ECO:0000256" key="7">
    <source>
        <dbReference type="ARBA" id="ARBA00022946"/>
    </source>
</evidence>
<dbReference type="GO" id="GO:0045277">
    <property type="term" value="C:respiratory chain complex IV"/>
    <property type="evidence" value="ECO:0007669"/>
    <property type="project" value="UniProtKB-UniRule"/>
</dbReference>
<keyword evidence="5 13" id="KW-0479">Metal-binding</keyword>
<dbReference type="FunFam" id="1.25.40.40:FF:000001">
    <property type="entry name" value="Cytochrome c oxidase subunit VI"/>
    <property type="match status" value="1"/>
</dbReference>
<keyword evidence="7 13" id="KW-0809">Transit peptide</keyword>
<evidence type="ECO:0000256" key="13">
    <source>
        <dbReference type="RuleBase" id="RU368103"/>
    </source>
</evidence>
<dbReference type="InterPro" id="IPR036545">
    <property type="entry name" value="Cyt_c_oxidase_su5A/6_sf"/>
</dbReference>
<keyword evidence="9 13" id="KW-0496">Mitochondrion</keyword>
<evidence type="ECO:0000256" key="4">
    <source>
        <dbReference type="ARBA" id="ARBA00022617"/>
    </source>
</evidence>
<evidence type="ECO:0000256" key="12">
    <source>
        <dbReference type="ARBA" id="ARBA00082700"/>
    </source>
</evidence>
<keyword evidence="10 13" id="KW-0472">Membrane</keyword>
<proteinExistence type="inferred from homology"/>
<sequence>MFHLIPAFRVAAVSRAAQAARIARPAPLASSAFVRAYSSAHDEESFEAFTERYIKFFDGVDEVFELQRGLNNCFSYDLVPAPEVIEAVFKAARRVNDFTVPTRVFEALKEKVENESQYQQYLEVLKPLKEELGINTKEELGF</sequence>
<comment type="subunit">
    <text evidence="13">Component of the cytochrome c oxidase (complex IV, CIV), a multisubunit enzyme composed of a catalytic core of 3 subunits and several supernumerary subunits.</text>
</comment>
<evidence type="ECO:0000256" key="8">
    <source>
        <dbReference type="ARBA" id="ARBA00023004"/>
    </source>
</evidence>
<evidence type="ECO:0000256" key="2">
    <source>
        <dbReference type="ARBA" id="ARBA00004673"/>
    </source>
</evidence>
<dbReference type="SUPFAM" id="SSF48479">
    <property type="entry name" value="Cytochrome c oxidase subunit E"/>
    <property type="match status" value="1"/>
</dbReference>
<evidence type="ECO:0000313" key="15">
    <source>
        <dbReference type="Proteomes" id="UP001150569"/>
    </source>
</evidence>
<comment type="caution">
    <text evidence="14">The sequence shown here is derived from an EMBL/GenBank/DDBJ whole genome shotgun (WGS) entry which is preliminary data.</text>
</comment>
<dbReference type="Proteomes" id="UP001150569">
    <property type="component" value="Unassembled WGS sequence"/>
</dbReference>
<accession>A0A9W8A7C1</accession>
<dbReference type="PANTHER" id="PTHR14200">
    <property type="entry name" value="CYTOCHROME C OXIDASE POLYPEPTIDE"/>
    <property type="match status" value="1"/>
</dbReference>
<dbReference type="OrthoDB" id="5778907at2759"/>
<comment type="pathway">
    <text evidence="2 13">Energy metabolism; oxidative phosphorylation.</text>
</comment>